<dbReference type="AlphaFoldDB" id="A0A9N8W0E9"/>
<dbReference type="SUPFAM" id="SSF118310">
    <property type="entry name" value="AN1-like Zinc finger"/>
    <property type="match status" value="1"/>
</dbReference>
<gene>
    <name evidence="7" type="ORF">POCULU_LOCUS1124</name>
</gene>
<evidence type="ECO:0000256" key="1">
    <source>
        <dbReference type="ARBA" id="ARBA00022723"/>
    </source>
</evidence>
<dbReference type="Pfam" id="PF01428">
    <property type="entry name" value="zf-AN1"/>
    <property type="match status" value="1"/>
</dbReference>
<feature type="region of interest" description="Disordered" evidence="5">
    <location>
        <begin position="146"/>
        <end position="166"/>
    </location>
</feature>
<dbReference type="InterPro" id="IPR035896">
    <property type="entry name" value="AN1-like_Znf"/>
</dbReference>
<evidence type="ECO:0000256" key="4">
    <source>
        <dbReference type="PROSITE-ProRule" id="PRU00449"/>
    </source>
</evidence>
<feature type="region of interest" description="Disordered" evidence="5">
    <location>
        <begin position="1"/>
        <end position="40"/>
    </location>
</feature>
<dbReference type="InterPro" id="IPR000058">
    <property type="entry name" value="Znf_AN1"/>
</dbReference>
<proteinExistence type="predicted"/>
<evidence type="ECO:0000313" key="7">
    <source>
        <dbReference type="EMBL" id="CAG8472751.1"/>
    </source>
</evidence>
<dbReference type="OrthoDB" id="431929at2759"/>
<dbReference type="Proteomes" id="UP000789572">
    <property type="component" value="Unassembled WGS sequence"/>
</dbReference>
<evidence type="ECO:0000256" key="3">
    <source>
        <dbReference type="ARBA" id="ARBA00022833"/>
    </source>
</evidence>
<sequence length="166" mass="18718">MSDQQHESKGTEAVKDIAKPKEKKANKDTDRTENANQKEEDILLESLLNDYNAASSGSSKCPVPSCKQRLTATSFKCQHCNMDYCIKHRLPESHSPKCVDKAKRAAHSAFQGESSILFTAERQNRGVTNSTKFSIAKTKEDIKKRYKEKLEQTKQERVAGKKKGKK</sequence>
<organism evidence="7 8">
    <name type="scientific">Paraglomus occultum</name>
    <dbReference type="NCBI Taxonomy" id="144539"/>
    <lineage>
        <taxon>Eukaryota</taxon>
        <taxon>Fungi</taxon>
        <taxon>Fungi incertae sedis</taxon>
        <taxon>Mucoromycota</taxon>
        <taxon>Glomeromycotina</taxon>
        <taxon>Glomeromycetes</taxon>
        <taxon>Paraglomerales</taxon>
        <taxon>Paraglomeraceae</taxon>
        <taxon>Paraglomus</taxon>
    </lineage>
</organism>
<name>A0A9N8W0E9_9GLOM</name>
<keyword evidence="1" id="KW-0479">Metal-binding</keyword>
<reference evidence="7" key="1">
    <citation type="submission" date="2021-06" db="EMBL/GenBank/DDBJ databases">
        <authorList>
            <person name="Kallberg Y."/>
            <person name="Tangrot J."/>
            <person name="Rosling A."/>
        </authorList>
    </citation>
    <scope>NUCLEOTIDE SEQUENCE</scope>
    <source>
        <strain evidence="7">IA702</strain>
    </source>
</reference>
<accession>A0A9N8W0E9</accession>
<dbReference type="PROSITE" id="PS51039">
    <property type="entry name" value="ZF_AN1"/>
    <property type="match status" value="1"/>
</dbReference>
<keyword evidence="3" id="KW-0862">Zinc</keyword>
<dbReference type="EMBL" id="CAJVPJ010000075">
    <property type="protein sequence ID" value="CAG8472751.1"/>
    <property type="molecule type" value="Genomic_DNA"/>
</dbReference>
<dbReference type="GO" id="GO:0008270">
    <property type="term" value="F:zinc ion binding"/>
    <property type="evidence" value="ECO:0007669"/>
    <property type="project" value="UniProtKB-KW"/>
</dbReference>
<protein>
    <submittedName>
        <fullName evidence="7">1667_t:CDS:1</fullName>
    </submittedName>
</protein>
<keyword evidence="2 4" id="KW-0863">Zinc-finger</keyword>
<dbReference type="SMART" id="SM00154">
    <property type="entry name" value="ZnF_AN1"/>
    <property type="match status" value="1"/>
</dbReference>
<feature type="compositionally biased region" description="Basic and acidic residues" evidence="5">
    <location>
        <begin position="146"/>
        <end position="159"/>
    </location>
</feature>
<evidence type="ECO:0000259" key="6">
    <source>
        <dbReference type="PROSITE" id="PS51039"/>
    </source>
</evidence>
<evidence type="ECO:0000256" key="5">
    <source>
        <dbReference type="SAM" id="MobiDB-lite"/>
    </source>
</evidence>
<keyword evidence="8" id="KW-1185">Reference proteome</keyword>
<comment type="caution">
    <text evidence="7">The sequence shown here is derived from an EMBL/GenBank/DDBJ whole genome shotgun (WGS) entry which is preliminary data.</text>
</comment>
<evidence type="ECO:0000313" key="8">
    <source>
        <dbReference type="Proteomes" id="UP000789572"/>
    </source>
</evidence>
<evidence type="ECO:0000256" key="2">
    <source>
        <dbReference type="ARBA" id="ARBA00022771"/>
    </source>
</evidence>
<feature type="domain" description="AN1-type" evidence="6">
    <location>
        <begin position="55"/>
        <end position="104"/>
    </location>
</feature>
<dbReference type="Gene3D" id="4.10.1110.10">
    <property type="entry name" value="AN1-like Zinc finger"/>
    <property type="match status" value="1"/>
</dbReference>